<proteinExistence type="predicted"/>
<name>A0A1G5YIT8_9HYPH</name>
<protein>
    <submittedName>
        <fullName evidence="1">Uncharacterized protein</fullName>
    </submittedName>
</protein>
<organism evidence="1 2">
    <name type="scientific">Mesorhizobium qingshengii</name>
    <dbReference type="NCBI Taxonomy" id="1165689"/>
    <lineage>
        <taxon>Bacteria</taxon>
        <taxon>Pseudomonadati</taxon>
        <taxon>Pseudomonadota</taxon>
        <taxon>Alphaproteobacteria</taxon>
        <taxon>Hyphomicrobiales</taxon>
        <taxon>Phyllobacteriaceae</taxon>
        <taxon>Mesorhizobium</taxon>
    </lineage>
</organism>
<evidence type="ECO:0000313" key="1">
    <source>
        <dbReference type="EMBL" id="SDA81917.1"/>
    </source>
</evidence>
<dbReference type="AlphaFoldDB" id="A0A1G5YIT8"/>
<gene>
    <name evidence="1" type="ORF">SAMN02927914_03331</name>
</gene>
<reference evidence="1 2" key="1">
    <citation type="submission" date="2016-10" db="EMBL/GenBank/DDBJ databases">
        <authorList>
            <person name="de Groot N.N."/>
        </authorList>
    </citation>
    <scope>NUCLEOTIDE SEQUENCE [LARGE SCALE GENOMIC DNA]</scope>
    <source>
        <strain evidence="1 2">CGMCC 1.12097</strain>
    </source>
</reference>
<evidence type="ECO:0000313" key="2">
    <source>
        <dbReference type="Proteomes" id="UP000198588"/>
    </source>
</evidence>
<accession>A0A1G5YIT8</accession>
<sequence>MIETPPNGCPNLVKPLPRIVPFSGGGSGFGERTMKTILLAACMTLVAAQAQAISRYDPTHMSCGKVQATIARQGAVILRYQSTRVPGLPLYDRYVQSQQFCTMGEVRTRAYVPSADTKSCPVYNCKRPDNERHFRRRFFHTN</sequence>
<dbReference type="EMBL" id="FMXM01000009">
    <property type="protein sequence ID" value="SDA81917.1"/>
    <property type="molecule type" value="Genomic_DNA"/>
</dbReference>
<dbReference type="Proteomes" id="UP000198588">
    <property type="component" value="Unassembled WGS sequence"/>
</dbReference>